<dbReference type="InterPro" id="IPR043136">
    <property type="entry name" value="B30.2/SPRY_sf"/>
</dbReference>
<dbReference type="PRINTS" id="PR01407">
    <property type="entry name" value="BUTYPHLNCDUF"/>
</dbReference>
<dbReference type="Proteomes" id="UP001176940">
    <property type="component" value="Unassembled WGS sequence"/>
</dbReference>
<keyword evidence="3" id="KW-1185">Reference proteome</keyword>
<organism evidence="2 3">
    <name type="scientific">Ranitomeya imitator</name>
    <name type="common">mimic poison frog</name>
    <dbReference type="NCBI Taxonomy" id="111125"/>
    <lineage>
        <taxon>Eukaryota</taxon>
        <taxon>Metazoa</taxon>
        <taxon>Chordata</taxon>
        <taxon>Craniata</taxon>
        <taxon>Vertebrata</taxon>
        <taxon>Euteleostomi</taxon>
        <taxon>Amphibia</taxon>
        <taxon>Batrachia</taxon>
        <taxon>Anura</taxon>
        <taxon>Neobatrachia</taxon>
        <taxon>Hyloidea</taxon>
        <taxon>Dendrobatidae</taxon>
        <taxon>Dendrobatinae</taxon>
        <taxon>Ranitomeya</taxon>
    </lineage>
</organism>
<dbReference type="InterPro" id="IPR001870">
    <property type="entry name" value="B30.2/SPRY"/>
</dbReference>
<dbReference type="EMBL" id="CAUEEQ010014583">
    <property type="protein sequence ID" value="CAJ0938585.1"/>
    <property type="molecule type" value="Genomic_DNA"/>
</dbReference>
<protein>
    <recommendedName>
        <fullName evidence="1">B30.2/SPRY domain-containing protein</fullName>
    </recommendedName>
</protein>
<feature type="domain" description="B30.2/SPRY" evidence="1">
    <location>
        <begin position="29"/>
        <end position="223"/>
    </location>
</feature>
<comment type="caution">
    <text evidence="2">The sequence shown here is derived from an EMBL/GenBank/DDBJ whole genome shotgun (WGS) entry which is preliminary data.</text>
</comment>
<dbReference type="SUPFAM" id="SSF49899">
    <property type="entry name" value="Concanavalin A-like lectins/glucanases"/>
    <property type="match status" value="1"/>
</dbReference>
<gene>
    <name evidence="2" type="ORF">RIMI_LOCUS7633164</name>
</gene>
<dbReference type="PANTHER" id="PTHR24099:SF16">
    <property type="entry name" value="E3 UBIQUITIN-PROTEIN LIGASE MIDLINE-1-LIKE ISOFORM X1"/>
    <property type="match status" value="1"/>
</dbReference>
<dbReference type="InterPro" id="IPR050617">
    <property type="entry name" value="E3_ligase_FN3/SPRY"/>
</dbReference>
<dbReference type="Gene3D" id="2.60.120.920">
    <property type="match status" value="1"/>
</dbReference>
<dbReference type="Pfam" id="PF00622">
    <property type="entry name" value="SPRY"/>
    <property type="match status" value="1"/>
</dbReference>
<dbReference type="InterPro" id="IPR003879">
    <property type="entry name" value="Butyrophylin_SPRY"/>
</dbReference>
<reference evidence="2" key="1">
    <citation type="submission" date="2023-07" db="EMBL/GenBank/DDBJ databases">
        <authorList>
            <person name="Stuckert A."/>
        </authorList>
    </citation>
    <scope>NUCLEOTIDE SEQUENCE</scope>
</reference>
<dbReference type="SMART" id="SM00449">
    <property type="entry name" value="SPRY"/>
    <property type="match status" value="1"/>
</dbReference>
<proteinExistence type="predicted"/>
<evidence type="ECO:0000259" key="1">
    <source>
        <dbReference type="PROSITE" id="PS50188"/>
    </source>
</evidence>
<evidence type="ECO:0000313" key="3">
    <source>
        <dbReference type="Proteomes" id="UP001176940"/>
    </source>
</evidence>
<sequence length="224" mass="25764">MRLFRRKRRTKKTQQVAFFLRPIFGKKRRMRRKTQRFCVRFAAFLQISFKLDEKTAHSSLDLFKKDTGVIYRILGLEPSKVPQNLERFREWAVVLGDTPIMSGRHYWEVTVKKSNEFRIGVADADMSRDECIGASNRSWVFAYSHKKWSGMVVKKIIPITNIGHPSKVGLLVDYEGEKLSLVDPEKGSLVHTLNTDFRGPVVPAFALWDGELLTHSGLDIPGNI</sequence>
<dbReference type="CDD" id="cd12903">
    <property type="entry name" value="SPRY_PRY_SPRYD4"/>
    <property type="match status" value="1"/>
</dbReference>
<evidence type="ECO:0000313" key="2">
    <source>
        <dbReference type="EMBL" id="CAJ0938585.1"/>
    </source>
</evidence>
<dbReference type="InterPro" id="IPR013320">
    <property type="entry name" value="ConA-like_dom_sf"/>
</dbReference>
<accession>A0ABN9LDY7</accession>
<dbReference type="InterPro" id="IPR003877">
    <property type="entry name" value="SPRY_dom"/>
</dbReference>
<dbReference type="PANTHER" id="PTHR24099">
    <property type="entry name" value="E3 UBIQUITIN-PROTEIN LIGASE TRIM36-RELATED"/>
    <property type="match status" value="1"/>
</dbReference>
<dbReference type="PROSITE" id="PS50188">
    <property type="entry name" value="B302_SPRY"/>
    <property type="match status" value="1"/>
</dbReference>
<name>A0ABN9LDY7_9NEOB</name>